<sequence>MMKMKKKRAAAAAIGIAMLATAFAGCSSSGSKPEAAGTGSGGGAQKEEPYKFSVMMKSFQNDAITSESKIWKQVEEYTNTKLEVLFTPDAAYGDKLNITLASGSMPSVIFTANAKLPSIVNAIKGGAFWEIGPYLKDYPNLRQMNETILNNTSVNGKTYGLYTARPLGRFAISYRKDWLQAVGMSEPKTTDDFYNMLKAFKEKDPDKNGKDDTYGMVVTKYSGPWDIMSTWFGAPNKWGIDKDGKLVPAHLTPEYMDSLKYFKKLYDEKLINQDFAVYDSAKWNDPIINGQAGVAVDVVDRSYQIDEKMKAGNVKGEMDVIAAINGPKGAPVTPATTGYGGIFLISKSAVKTEADLRKVLNFFDKIDDKDMQILITYGIEGTHYKVEDGKLVTILSSDSPQAPDINIKSFNQLLIGVPNVLDTAFKAGTPLRAKANEVKAANEKIALPNPGEPLISQTYTQKGAQLDQQVEDARVKFIVGKIDEAGFQAEMELWKKNGGNEYIKEMNDAYAESKKK</sequence>
<evidence type="ECO:0000256" key="1">
    <source>
        <dbReference type="ARBA" id="ARBA00022729"/>
    </source>
</evidence>
<keyword evidence="1 2" id="KW-0732">Signal</keyword>
<dbReference type="PANTHER" id="PTHR43649">
    <property type="entry name" value="ARABINOSE-BINDING PROTEIN-RELATED"/>
    <property type="match status" value="1"/>
</dbReference>
<feature type="signal peptide" evidence="2">
    <location>
        <begin position="1"/>
        <end position="24"/>
    </location>
</feature>
<dbReference type="InterPro" id="IPR050490">
    <property type="entry name" value="Bact_solute-bd_prot1"/>
</dbReference>
<dbReference type="PROSITE" id="PS51257">
    <property type="entry name" value="PROKAR_LIPOPROTEIN"/>
    <property type="match status" value="1"/>
</dbReference>
<keyword evidence="4" id="KW-1185">Reference proteome</keyword>
<reference evidence="3" key="2">
    <citation type="journal article" date="2021" name="J Anim Sci Technol">
        <title>Complete genome sequence of Paenibacillus konkukensis sp. nov. SK3146 as a potential probiotic strain.</title>
        <authorList>
            <person name="Jung H.I."/>
            <person name="Park S."/>
            <person name="Niu K.M."/>
            <person name="Lee S.W."/>
            <person name="Kothari D."/>
            <person name="Yi K.J."/>
            <person name="Kim S.K."/>
        </authorList>
    </citation>
    <scope>NUCLEOTIDE SEQUENCE</scope>
    <source>
        <strain evidence="3">SK3146</strain>
    </source>
</reference>
<evidence type="ECO:0000313" key="4">
    <source>
        <dbReference type="Proteomes" id="UP001057134"/>
    </source>
</evidence>
<dbReference type="EMBL" id="CP027059">
    <property type="protein sequence ID" value="UQZ87656.1"/>
    <property type="molecule type" value="Genomic_DNA"/>
</dbReference>
<gene>
    <name evidence="3" type="primary">lipO_82</name>
    <name evidence="3" type="ORF">SK3146_06958</name>
</gene>
<keyword evidence="3" id="KW-0449">Lipoprotein</keyword>
<dbReference type="Proteomes" id="UP001057134">
    <property type="component" value="Chromosome"/>
</dbReference>
<evidence type="ECO:0000313" key="3">
    <source>
        <dbReference type="EMBL" id="UQZ87656.1"/>
    </source>
</evidence>
<dbReference type="PANTHER" id="PTHR43649:SF33">
    <property type="entry name" value="POLYGALACTURONAN_RHAMNOGALACTURONAN-BINDING PROTEIN YTCQ"/>
    <property type="match status" value="1"/>
</dbReference>
<reference evidence="3" key="1">
    <citation type="submission" date="2018-02" db="EMBL/GenBank/DDBJ databases">
        <authorList>
            <person name="Kim S.-K."/>
            <person name="Jung H.-I."/>
            <person name="Lee S.-W."/>
        </authorList>
    </citation>
    <scope>NUCLEOTIDE SEQUENCE</scope>
    <source>
        <strain evidence="3">SK3146</strain>
    </source>
</reference>
<feature type="chain" id="PRO_5046288890" evidence="2">
    <location>
        <begin position="25"/>
        <end position="516"/>
    </location>
</feature>
<evidence type="ECO:0000256" key="2">
    <source>
        <dbReference type="SAM" id="SignalP"/>
    </source>
</evidence>
<dbReference type="RefSeq" id="WP_249863096.1">
    <property type="nucleotide sequence ID" value="NZ_CP027059.1"/>
</dbReference>
<name>A0ABY4S1Y6_9BACL</name>
<dbReference type="SUPFAM" id="SSF53850">
    <property type="entry name" value="Periplasmic binding protein-like II"/>
    <property type="match status" value="1"/>
</dbReference>
<proteinExistence type="predicted"/>
<protein>
    <submittedName>
        <fullName evidence="3">Lipoprotein LipO</fullName>
    </submittedName>
</protein>
<accession>A0ABY4S1Y6</accession>
<dbReference type="Gene3D" id="3.40.190.10">
    <property type="entry name" value="Periplasmic binding protein-like II"/>
    <property type="match status" value="2"/>
</dbReference>
<organism evidence="3 4">
    <name type="scientific">Paenibacillus konkukensis</name>
    <dbReference type="NCBI Taxonomy" id="2020716"/>
    <lineage>
        <taxon>Bacteria</taxon>
        <taxon>Bacillati</taxon>
        <taxon>Bacillota</taxon>
        <taxon>Bacilli</taxon>
        <taxon>Bacillales</taxon>
        <taxon>Paenibacillaceae</taxon>
        <taxon>Paenibacillus</taxon>
    </lineage>
</organism>
<dbReference type="CDD" id="cd13580">
    <property type="entry name" value="PBP2_AlgQ_like_1"/>
    <property type="match status" value="1"/>
</dbReference>